<dbReference type="STRING" id="626522.GCWU000325_02233"/>
<comment type="caution">
    <text evidence="2">The sequence shown here is derived from an EMBL/GenBank/DDBJ whole genome shotgun (WGS) entry which is preliminary data.</text>
</comment>
<protein>
    <submittedName>
        <fullName evidence="2">Uncharacterized protein</fullName>
    </submittedName>
</protein>
<name>C9LJ21_9BACT</name>
<evidence type="ECO:0000256" key="1">
    <source>
        <dbReference type="SAM" id="MobiDB-lite"/>
    </source>
</evidence>
<reference evidence="2" key="1">
    <citation type="submission" date="2009-09" db="EMBL/GenBank/DDBJ databases">
        <authorList>
            <person name="Weinstock G."/>
            <person name="Sodergren E."/>
            <person name="Clifton S."/>
            <person name="Fulton L."/>
            <person name="Fulton B."/>
            <person name="Courtney L."/>
            <person name="Fronick C."/>
            <person name="Harrison M."/>
            <person name="Strong C."/>
            <person name="Farmer C."/>
            <person name="Delahaunty K."/>
            <person name="Markovic C."/>
            <person name="Hall O."/>
            <person name="Minx P."/>
            <person name="Tomlinson C."/>
            <person name="Mitreva M."/>
            <person name="Nelson J."/>
            <person name="Hou S."/>
            <person name="Wollam A."/>
            <person name="Pepin K.H."/>
            <person name="Johnson M."/>
            <person name="Bhonagiri V."/>
            <person name="Nash W.E."/>
            <person name="Warren W."/>
            <person name="Chinwalla A."/>
            <person name="Mardis E.R."/>
            <person name="Wilson R.K."/>
        </authorList>
    </citation>
    <scope>NUCLEOTIDE SEQUENCE [LARGE SCALE GENOMIC DNA]</scope>
    <source>
        <strain evidence="2">ATCC 51259</strain>
    </source>
</reference>
<gene>
    <name evidence="2" type="ORF">GCWU000325_02233</name>
</gene>
<feature type="compositionally biased region" description="Polar residues" evidence="1">
    <location>
        <begin position="1"/>
        <end position="19"/>
    </location>
</feature>
<dbReference type="AlphaFoldDB" id="C9LJ21"/>
<accession>C9LJ21</accession>
<sequence length="40" mass="4362">MSRFMSSFALSKGNQNRSNEGPAGNSCDAINELLTSNQFH</sequence>
<organism evidence="2 3">
    <name type="scientific">Alloprevotella tannerae ATCC 51259</name>
    <dbReference type="NCBI Taxonomy" id="626522"/>
    <lineage>
        <taxon>Bacteria</taxon>
        <taxon>Pseudomonadati</taxon>
        <taxon>Bacteroidota</taxon>
        <taxon>Bacteroidia</taxon>
        <taxon>Bacteroidales</taxon>
        <taxon>Prevotellaceae</taxon>
        <taxon>Alloprevotella</taxon>
    </lineage>
</organism>
<dbReference type="Proteomes" id="UP000003460">
    <property type="component" value="Unassembled WGS sequence"/>
</dbReference>
<feature type="region of interest" description="Disordered" evidence="1">
    <location>
        <begin position="1"/>
        <end position="29"/>
    </location>
</feature>
<dbReference type="EMBL" id="ACIJ02000023">
    <property type="protein sequence ID" value="EEX70988.1"/>
    <property type="molecule type" value="Genomic_DNA"/>
</dbReference>
<keyword evidence="3" id="KW-1185">Reference proteome</keyword>
<evidence type="ECO:0000313" key="2">
    <source>
        <dbReference type="EMBL" id="EEX70988.1"/>
    </source>
</evidence>
<evidence type="ECO:0000313" key="3">
    <source>
        <dbReference type="Proteomes" id="UP000003460"/>
    </source>
</evidence>
<dbReference type="HOGENOM" id="CLU_3294577_0_0_10"/>
<proteinExistence type="predicted"/>